<dbReference type="EMBL" id="KN838762">
    <property type="protein sequence ID" value="KIJ95276.1"/>
    <property type="molecule type" value="Genomic_DNA"/>
</dbReference>
<evidence type="ECO:0000313" key="1">
    <source>
        <dbReference type="EMBL" id="KIJ95276.1"/>
    </source>
</evidence>
<gene>
    <name evidence="1" type="ORF">K443DRAFT_109049</name>
</gene>
<dbReference type="STRING" id="1095629.A0A0C9XBX6"/>
<dbReference type="OrthoDB" id="1681765at2759"/>
<dbReference type="Proteomes" id="UP000054477">
    <property type="component" value="Unassembled WGS sequence"/>
</dbReference>
<dbReference type="HOGENOM" id="CLU_040082_4_0_1"/>
<organism evidence="1 2">
    <name type="scientific">Laccaria amethystina LaAM-08-1</name>
    <dbReference type="NCBI Taxonomy" id="1095629"/>
    <lineage>
        <taxon>Eukaryota</taxon>
        <taxon>Fungi</taxon>
        <taxon>Dikarya</taxon>
        <taxon>Basidiomycota</taxon>
        <taxon>Agaricomycotina</taxon>
        <taxon>Agaricomycetes</taxon>
        <taxon>Agaricomycetidae</taxon>
        <taxon>Agaricales</taxon>
        <taxon>Agaricineae</taxon>
        <taxon>Hydnangiaceae</taxon>
        <taxon>Laccaria</taxon>
    </lineage>
</organism>
<protein>
    <submittedName>
        <fullName evidence="1">Uncharacterized protein</fullName>
    </submittedName>
</protein>
<reference evidence="1 2" key="1">
    <citation type="submission" date="2014-04" db="EMBL/GenBank/DDBJ databases">
        <authorList>
            <consortium name="DOE Joint Genome Institute"/>
            <person name="Kuo A."/>
            <person name="Kohler A."/>
            <person name="Nagy L.G."/>
            <person name="Floudas D."/>
            <person name="Copeland A."/>
            <person name="Barry K.W."/>
            <person name="Cichocki N."/>
            <person name="Veneault-Fourrey C."/>
            <person name="LaButti K."/>
            <person name="Lindquist E.A."/>
            <person name="Lipzen A."/>
            <person name="Lundell T."/>
            <person name="Morin E."/>
            <person name="Murat C."/>
            <person name="Sun H."/>
            <person name="Tunlid A."/>
            <person name="Henrissat B."/>
            <person name="Grigoriev I.V."/>
            <person name="Hibbett D.S."/>
            <person name="Martin F."/>
            <person name="Nordberg H.P."/>
            <person name="Cantor M.N."/>
            <person name="Hua S.X."/>
        </authorList>
    </citation>
    <scope>NUCLEOTIDE SEQUENCE [LARGE SCALE GENOMIC DNA]</scope>
    <source>
        <strain evidence="1 2">LaAM-08-1</strain>
    </source>
</reference>
<dbReference type="AlphaFoldDB" id="A0A0C9XBX6"/>
<keyword evidence="2" id="KW-1185">Reference proteome</keyword>
<reference evidence="2" key="2">
    <citation type="submission" date="2015-01" db="EMBL/GenBank/DDBJ databases">
        <title>Evolutionary Origins and Diversification of the Mycorrhizal Mutualists.</title>
        <authorList>
            <consortium name="DOE Joint Genome Institute"/>
            <consortium name="Mycorrhizal Genomics Consortium"/>
            <person name="Kohler A."/>
            <person name="Kuo A."/>
            <person name="Nagy L.G."/>
            <person name="Floudas D."/>
            <person name="Copeland A."/>
            <person name="Barry K.W."/>
            <person name="Cichocki N."/>
            <person name="Veneault-Fourrey C."/>
            <person name="LaButti K."/>
            <person name="Lindquist E.A."/>
            <person name="Lipzen A."/>
            <person name="Lundell T."/>
            <person name="Morin E."/>
            <person name="Murat C."/>
            <person name="Riley R."/>
            <person name="Ohm R."/>
            <person name="Sun H."/>
            <person name="Tunlid A."/>
            <person name="Henrissat B."/>
            <person name="Grigoriev I.V."/>
            <person name="Hibbett D.S."/>
            <person name="Martin F."/>
        </authorList>
    </citation>
    <scope>NUCLEOTIDE SEQUENCE [LARGE SCALE GENOMIC DNA]</scope>
    <source>
        <strain evidence="2">LaAM-08-1</strain>
    </source>
</reference>
<evidence type="ECO:0000313" key="2">
    <source>
        <dbReference type="Proteomes" id="UP000054477"/>
    </source>
</evidence>
<accession>A0A0C9XBX6</accession>
<name>A0A0C9XBX6_9AGAR</name>
<feature type="non-terminal residue" evidence="1">
    <location>
        <position position="132"/>
    </location>
</feature>
<sequence>RPENKEELYNLWHSSAQNNVVEGVVGVLKKHWSILTQPPQFSMAIQAQIPPRLAATHNFIMDTDPHDIDSYPTGILEDDLDLNMGVVMENEFGTLANQSVSRVEKEQAELCQDQIAQAMWNDYQDRVQAAAG</sequence>
<proteinExistence type="predicted"/>